<dbReference type="EMBL" id="RFLY01000022">
    <property type="protein sequence ID" value="RMH87912.1"/>
    <property type="molecule type" value="Genomic_DNA"/>
</dbReference>
<comment type="caution">
    <text evidence="3">The sequence shown here is derived from an EMBL/GenBank/DDBJ whole genome shotgun (WGS) entry which is preliminary data.</text>
</comment>
<dbReference type="OrthoDB" id="6822162at2"/>
<evidence type="ECO:0000313" key="3">
    <source>
        <dbReference type="EMBL" id="RMH87912.1"/>
    </source>
</evidence>
<dbReference type="RefSeq" id="WP_122102446.1">
    <property type="nucleotide sequence ID" value="NZ_RFLY01000022.1"/>
</dbReference>
<evidence type="ECO:0000256" key="1">
    <source>
        <dbReference type="SAM" id="MobiDB-lite"/>
    </source>
</evidence>
<accession>A0A3M2HLX0</accession>
<evidence type="ECO:0000313" key="4">
    <source>
        <dbReference type="Proteomes" id="UP000275012"/>
    </source>
</evidence>
<feature type="signal peptide" evidence="2">
    <location>
        <begin position="1"/>
        <end position="18"/>
    </location>
</feature>
<evidence type="ECO:0000256" key="2">
    <source>
        <dbReference type="SAM" id="SignalP"/>
    </source>
</evidence>
<dbReference type="InterPro" id="IPR049732">
    <property type="entry name" value="Smlt3025-like"/>
</dbReference>
<feature type="region of interest" description="Disordered" evidence="1">
    <location>
        <begin position="132"/>
        <end position="155"/>
    </location>
</feature>
<organism evidence="3 4">
    <name type="scientific">Solilutibacter pythonis</name>
    <dbReference type="NCBI Taxonomy" id="2483112"/>
    <lineage>
        <taxon>Bacteria</taxon>
        <taxon>Pseudomonadati</taxon>
        <taxon>Pseudomonadota</taxon>
        <taxon>Gammaproteobacteria</taxon>
        <taxon>Lysobacterales</taxon>
        <taxon>Lysobacteraceae</taxon>
        <taxon>Solilutibacter</taxon>
    </lineage>
</organism>
<proteinExistence type="predicted"/>
<feature type="compositionally biased region" description="Polar residues" evidence="1">
    <location>
        <begin position="145"/>
        <end position="154"/>
    </location>
</feature>
<name>A0A3M2HLX0_9GAMM</name>
<keyword evidence="2" id="KW-0732">Signal</keyword>
<dbReference type="Proteomes" id="UP000275012">
    <property type="component" value="Unassembled WGS sequence"/>
</dbReference>
<sequence>MPGLLALALAGLFGAACAAEPATPPADKKTERKIDMSTLKEPLVIGPTVGDYTYTNAPKLARLGPHRFMIPANYFTDQIGPDFQGSVSMELVWPKLEPLPPGRRREMSMNEFNRQIRAGFTYIDRRPLQEAMDSDGRSFSDDPIRQQNPMSNISHRTRGEDVRGLEHWYVSEADKARYLKLIEGQRDRYGWPDGPWDIEDWFVRRDAQGHNLTFIRCSHREMPDGLIIQGDTVIEDDNPRVAQCSHSFAIPEYGLSVEVDYPRVLMRDWARIEARYRELMAKFHIGIDTQGEQ</sequence>
<gene>
    <name evidence="3" type="ORF">EBB59_12285</name>
</gene>
<reference evidence="3 4" key="1">
    <citation type="submission" date="2018-10" db="EMBL/GenBank/DDBJ databases">
        <title>Proposal of Lysobacter pythonis sp. nov. isolated from royal pythons (Python regius).</title>
        <authorList>
            <person name="Hans-Juergen B."/>
            <person name="Huptas C."/>
            <person name="Sandra B."/>
            <person name="Igor L."/>
            <person name="Joachim S."/>
            <person name="Siegfried S."/>
            <person name="Mareike W."/>
            <person name="Peter K."/>
        </authorList>
    </citation>
    <scope>NUCLEOTIDE SEQUENCE [LARGE SCALE GENOMIC DNA]</scope>
    <source>
        <strain evidence="3 4">4284/11</strain>
    </source>
</reference>
<protein>
    <submittedName>
        <fullName evidence="3">Uncharacterized protein</fullName>
    </submittedName>
</protein>
<feature type="compositionally biased region" description="Basic and acidic residues" evidence="1">
    <location>
        <begin position="132"/>
        <end position="144"/>
    </location>
</feature>
<dbReference type="AlphaFoldDB" id="A0A3M2HLX0"/>
<feature type="chain" id="PRO_5018102835" evidence="2">
    <location>
        <begin position="19"/>
        <end position="293"/>
    </location>
</feature>
<keyword evidence="4" id="KW-1185">Reference proteome</keyword>
<dbReference type="CDD" id="cd20897">
    <property type="entry name" value="Smlt3025-like"/>
    <property type="match status" value="1"/>
</dbReference>